<accession>A0A6J6MJN0</accession>
<sequence>MSTIIDGPKNRHKEWHEGVTMAIYINLSLLAVLLVIPENSEQSHVQLVVFILATTLALLLAHQVAFRLSSKFVNRGATHHNLSRLLLAQGAGAATAAALASVPVLFFGVDGLWLSEGLLLAFVCSIGFIASRSGGASILRAIGYVAFLIVVVTAIIVFKIIAK</sequence>
<feature type="transmembrane region" description="Helical" evidence="1">
    <location>
        <begin position="43"/>
        <end position="64"/>
    </location>
</feature>
<feature type="transmembrane region" description="Helical" evidence="1">
    <location>
        <begin position="21"/>
        <end position="37"/>
    </location>
</feature>
<reference evidence="2" key="1">
    <citation type="submission" date="2020-05" db="EMBL/GenBank/DDBJ databases">
        <authorList>
            <person name="Chiriac C."/>
            <person name="Salcher M."/>
            <person name="Ghai R."/>
            <person name="Kavagutti S V."/>
        </authorList>
    </citation>
    <scope>NUCLEOTIDE SEQUENCE</scope>
</reference>
<evidence type="ECO:0000256" key="1">
    <source>
        <dbReference type="SAM" id="Phobius"/>
    </source>
</evidence>
<gene>
    <name evidence="2" type="ORF">UFOPK2282_01188</name>
</gene>
<feature type="transmembrane region" description="Helical" evidence="1">
    <location>
        <begin position="112"/>
        <end position="130"/>
    </location>
</feature>
<organism evidence="2">
    <name type="scientific">freshwater metagenome</name>
    <dbReference type="NCBI Taxonomy" id="449393"/>
    <lineage>
        <taxon>unclassified sequences</taxon>
        <taxon>metagenomes</taxon>
        <taxon>ecological metagenomes</taxon>
    </lineage>
</organism>
<feature type="transmembrane region" description="Helical" evidence="1">
    <location>
        <begin position="142"/>
        <end position="162"/>
    </location>
</feature>
<keyword evidence="1" id="KW-0812">Transmembrane</keyword>
<dbReference type="AlphaFoldDB" id="A0A6J6MJN0"/>
<feature type="transmembrane region" description="Helical" evidence="1">
    <location>
        <begin position="85"/>
        <end position="106"/>
    </location>
</feature>
<keyword evidence="1" id="KW-0472">Membrane</keyword>
<evidence type="ECO:0000313" key="2">
    <source>
        <dbReference type="EMBL" id="CAB4673044.1"/>
    </source>
</evidence>
<dbReference type="EMBL" id="CAEZWR010000155">
    <property type="protein sequence ID" value="CAB4673044.1"/>
    <property type="molecule type" value="Genomic_DNA"/>
</dbReference>
<protein>
    <submittedName>
        <fullName evidence="2">Unannotated protein</fullName>
    </submittedName>
</protein>
<proteinExistence type="predicted"/>
<keyword evidence="1" id="KW-1133">Transmembrane helix</keyword>
<name>A0A6J6MJN0_9ZZZZ</name>